<feature type="compositionally biased region" description="Basic and acidic residues" evidence="1">
    <location>
        <begin position="59"/>
        <end position="75"/>
    </location>
</feature>
<dbReference type="KEGG" id="dpx:DAPPUDRAFT_95742"/>
<dbReference type="EMBL" id="GL732525">
    <property type="protein sequence ID" value="EFX88753.1"/>
    <property type="molecule type" value="Genomic_DNA"/>
</dbReference>
<protein>
    <submittedName>
        <fullName evidence="2">Uncharacterized protein</fullName>
    </submittedName>
</protein>
<feature type="compositionally biased region" description="Low complexity" evidence="1">
    <location>
        <begin position="28"/>
        <end position="37"/>
    </location>
</feature>
<dbReference type="AlphaFoldDB" id="E9FUL9"/>
<proteinExistence type="predicted"/>
<sequence>MEGVGCQCPNLLTNKPQKLRQPIDSKEQQQQQQQQQQVKNPWQKEFAPVRRISGTTHRPTQDTHRVERKTGDKRPKTFGTDTVTTPHPTPFDSGDATGAHLPLVPTLPLTTSKEEELSSPPTTHLHPRQHHHNGCRVKYSIRQPTEDEATSFYFPRTGVTSSLLTTPRETRK</sequence>
<dbReference type="InParanoid" id="E9FUL9"/>
<reference evidence="2 3" key="1">
    <citation type="journal article" date="2011" name="Science">
        <title>The ecoresponsive genome of Daphnia pulex.</title>
        <authorList>
            <person name="Colbourne J.K."/>
            <person name="Pfrender M.E."/>
            <person name="Gilbert D."/>
            <person name="Thomas W.K."/>
            <person name="Tucker A."/>
            <person name="Oakley T.H."/>
            <person name="Tokishita S."/>
            <person name="Aerts A."/>
            <person name="Arnold G.J."/>
            <person name="Basu M.K."/>
            <person name="Bauer D.J."/>
            <person name="Caceres C.E."/>
            <person name="Carmel L."/>
            <person name="Casola C."/>
            <person name="Choi J.H."/>
            <person name="Detter J.C."/>
            <person name="Dong Q."/>
            <person name="Dusheyko S."/>
            <person name="Eads B.D."/>
            <person name="Frohlich T."/>
            <person name="Geiler-Samerotte K.A."/>
            <person name="Gerlach D."/>
            <person name="Hatcher P."/>
            <person name="Jogdeo S."/>
            <person name="Krijgsveld J."/>
            <person name="Kriventseva E.V."/>
            <person name="Kultz D."/>
            <person name="Laforsch C."/>
            <person name="Lindquist E."/>
            <person name="Lopez J."/>
            <person name="Manak J.R."/>
            <person name="Muller J."/>
            <person name="Pangilinan J."/>
            <person name="Patwardhan R.P."/>
            <person name="Pitluck S."/>
            <person name="Pritham E.J."/>
            <person name="Rechtsteiner A."/>
            <person name="Rho M."/>
            <person name="Rogozin I.B."/>
            <person name="Sakarya O."/>
            <person name="Salamov A."/>
            <person name="Schaack S."/>
            <person name="Shapiro H."/>
            <person name="Shiga Y."/>
            <person name="Skalitzky C."/>
            <person name="Smith Z."/>
            <person name="Souvorov A."/>
            <person name="Sung W."/>
            <person name="Tang Z."/>
            <person name="Tsuchiya D."/>
            <person name="Tu H."/>
            <person name="Vos H."/>
            <person name="Wang M."/>
            <person name="Wolf Y.I."/>
            <person name="Yamagata H."/>
            <person name="Yamada T."/>
            <person name="Ye Y."/>
            <person name="Shaw J.R."/>
            <person name="Andrews J."/>
            <person name="Crease T.J."/>
            <person name="Tang H."/>
            <person name="Lucas S.M."/>
            <person name="Robertson H.M."/>
            <person name="Bork P."/>
            <person name="Koonin E.V."/>
            <person name="Zdobnov E.M."/>
            <person name="Grigoriev I.V."/>
            <person name="Lynch M."/>
            <person name="Boore J.L."/>
        </authorList>
    </citation>
    <scope>NUCLEOTIDE SEQUENCE [LARGE SCALE GENOMIC DNA]</scope>
</reference>
<feature type="region of interest" description="Disordered" evidence="1">
    <location>
        <begin position="1"/>
        <end position="134"/>
    </location>
</feature>
<gene>
    <name evidence="2" type="ORF">DAPPUDRAFT_95742</name>
</gene>
<name>E9FUL9_DAPPU</name>
<feature type="compositionally biased region" description="Low complexity" evidence="1">
    <location>
        <begin position="101"/>
        <end position="111"/>
    </location>
</feature>
<evidence type="ECO:0000313" key="2">
    <source>
        <dbReference type="EMBL" id="EFX88753.1"/>
    </source>
</evidence>
<evidence type="ECO:0000256" key="1">
    <source>
        <dbReference type="SAM" id="MobiDB-lite"/>
    </source>
</evidence>
<dbReference type="HOGENOM" id="CLU_1556845_0_0_1"/>
<accession>E9FUL9</accession>
<feature type="compositionally biased region" description="Basic residues" evidence="1">
    <location>
        <begin position="125"/>
        <end position="134"/>
    </location>
</feature>
<keyword evidence="3" id="KW-1185">Reference proteome</keyword>
<organism evidence="2 3">
    <name type="scientific">Daphnia pulex</name>
    <name type="common">Water flea</name>
    <dbReference type="NCBI Taxonomy" id="6669"/>
    <lineage>
        <taxon>Eukaryota</taxon>
        <taxon>Metazoa</taxon>
        <taxon>Ecdysozoa</taxon>
        <taxon>Arthropoda</taxon>
        <taxon>Crustacea</taxon>
        <taxon>Branchiopoda</taxon>
        <taxon>Diplostraca</taxon>
        <taxon>Cladocera</taxon>
        <taxon>Anomopoda</taxon>
        <taxon>Daphniidae</taxon>
        <taxon>Daphnia</taxon>
    </lineage>
</organism>
<evidence type="ECO:0000313" key="3">
    <source>
        <dbReference type="Proteomes" id="UP000000305"/>
    </source>
</evidence>
<dbReference type="Proteomes" id="UP000000305">
    <property type="component" value="Unassembled WGS sequence"/>
</dbReference>